<name>H8K960_RICAC</name>
<proteinExistence type="predicted"/>
<accession>H8K960</accession>
<evidence type="ECO:0000313" key="2">
    <source>
        <dbReference type="Proteomes" id="UP000007589"/>
    </source>
</evidence>
<dbReference type="KEGG" id="rau:MC5_00825"/>
<organism evidence="1 2">
    <name type="scientific">Rickettsia australis (strain Cutlack)</name>
    <dbReference type="NCBI Taxonomy" id="1105110"/>
    <lineage>
        <taxon>Bacteria</taxon>
        <taxon>Pseudomonadati</taxon>
        <taxon>Pseudomonadota</taxon>
        <taxon>Alphaproteobacteria</taxon>
        <taxon>Rickettsiales</taxon>
        <taxon>Rickettsiaceae</taxon>
        <taxon>Rickettsieae</taxon>
        <taxon>Rickettsia</taxon>
        <taxon>spotted fever group</taxon>
    </lineage>
</organism>
<gene>
    <name evidence="1" type="ordered locus">MC5_00825</name>
</gene>
<evidence type="ECO:0000313" key="1">
    <source>
        <dbReference type="EMBL" id="AFC70580.1"/>
    </source>
</evidence>
<dbReference type="HOGENOM" id="CLU_193020_0_0_5"/>
<dbReference type="AlphaFoldDB" id="H8K960"/>
<keyword evidence="2" id="KW-1185">Reference proteome</keyword>
<sequence>MLSDTTQDTGETLDLSLVLKDSDGKNFDSAHLKISYDRDGKLKWLSLPNTPIILRTNGIQP</sequence>
<dbReference type="RefSeq" id="WP_014412122.1">
    <property type="nucleotide sequence ID" value="NC_017058.1"/>
</dbReference>
<reference evidence="2" key="1">
    <citation type="submission" date="2012-02" db="EMBL/GenBank/DDBJ databases">
        <title>Complete genome sequence of Rickettsia australis strain Cutlack.</title>
        <authorList>
            <person name="Johnson S.L."/>
            <person name="Munk A.C."/>
            <person name="Han S."/>
            <person name="Bruce D.C."/>
            <person name="Dasch G.A."/>
        </authorList>
    </citation>
    <scope>NUCLEOTIDE SEQUENCE [LARGE SCALE GENOMIC DNA]</scope>
    <source>
        <strain evidence="2">Cutlack</strain>
    </source>
</reference>
<protein>
    <submittedName>
        <fullName evidence="1">Uncharacterized protein</fullName>
    </submittedName>
</protein>
<dbReference type="EMBL" id="CP003338">
    <property type="protein sequence ID" value="AFC70580.1"/>
    <property type="molecule type" value="Genomic_DNA"/>
</dbReference>
<dbReference type="Proteomes" id="UP000007589">
    <property type="component" value="Chromosome"/>
</dbReference>